<dbReference type="OrthoDB" id="9769871at2"/>
<dbReference type="Pfam" id="PF02608">
    <property type="entry name" value="Bmp"/>
    <property type="match status" value="1"/>
</dbReference>
<keyword evidence="1 2" id="KW-0732">Signal</keyword>
<dbReference type="CDD" id="cd19963">
    <property type="entry name" value="PBP1_BMP-like"/>
    <property type="match status" value="1"/>
</dbReference>
<evidence type="ECO:0000313" key="4">
    <source>
        <dbReference type="EMBL" id="SDH97146.1"/>
    </source>
</evidence>
<dbReference type="InterPro" id="IPR028082">
    <property type="entry name" value="Peripla_BP_I"/>
</dbReference>
<dbReference type="AlphaFoldDB" id="A0A1G8GRZ4"/>
<evidence type="ECO:0000256" key="2">
    <source>
        <dbReference type="SAM" id="SignalP"/>
    </source>
</evidence>
<proteinExistence type="predicted"/>
<dbReference type="EMBL" id="FNDD01000040">
    <property type="protein sequence ID" value="SDH97146.1"/>
    <property type="molecule type" value="Genomic_DNA"/>
</dbReference>
<dbReference type="PANTHER" id="PTHR43208">
    <property type="entry name" value="ABC TRANSPORTER SUBSTRATE-BINDING PROTEIN"/>
    <property type="match status" value="1"/>
</dbReference>
<organism evidence="4 5">
    <name type="scientific">Vibrio xiamenensis</name>
    <dbReference type="NCBI Taxonomy" id="861298"/>
    <lineage>
        <taxon>Bacteria</taxon>
        <taxon>Pseudomonadati</taxon>
        <taxon>Pseudomonadota</taxon>
        <taxon>Gammaproteobacteria</taxon>
        <taxon>Vibrionales</taxon>
        <taxon>Vibrionaceae</taxon>
        <taxon>Vibrio</taxon>
    </lineage>
</organism>
<gene>
    <name evidence="4" type="ORF">SAMN04488136_14015</name>
</gene>
<name>A0A1G8GRZ4_9VIBR</name>
<feature type="domain" description="ABC transporter substrate-binding protein PnrA-like" evidence="3">
    <location>
        <begin position="29"/>
        <end position="318"/>
    </location>
</feature>
<dbReference type="RefSeq" id="WP_093279170.1">
    <property type="nucleotide sequence ID" value="NZ_FNDD01000040.1"/>
</dbReference>
<accession>A0A1G8GRZ4</accession>
<evidence type="ECO:0000313" key="5">
    <source>
        <dbReference type="Proteomes" id="UP000198854"/>
    </source>
</evidence>
<evidence type="ECO:0000256" key="1">
    <source>
        <dbReference type="ARBA" id="ARBA00022729"/>
    </source>
</evidence>
<dbReference type="STRING" id="861298.SAMN04488136_14015"/>
<feature type="signal peptide" evidence="2">
    <location>
        <begin position="1"/>
        <end position="24"/>
    </location>
</feature>
<dbReference type="PANTHER" id="PTHR43208:SF1">
    <property type="entry name" value="ABC TRANSPORTER SUBSTRATE-BINDING PROTEIN"/>
    <property type="match status" value="1"/>
</dbReference>
<sequence length="359" mass="39509">MKINQWIKVAALSVSAVFSATSVADDDPVKVGFVYVGPIGDHGWSYEHDQARIEMEKYFKGKVKTTYVENVPEGADAERVITQLAKAGNDIIFTTSFGFMNPTVKVAKKFPKVTFEHATGYKRSKNLGTYVLRTYEGRYVSGVAAAMESKTNTLGYIATFPIPEVIRDINATYLGAKSVNPDIKLKIVWVNTWYDPGKESDAANALIDQGADVIIQHTDSPAPLIAAEKRGVMGIGQASDMSHYAPKAHMFSVRDHWAPHYIDTVEKVMAGTWKPQDFWGGLKEDMIQVVSINPNLPEKVKTAIQTTEDKIRSGAIVPFTGPMKDNQGNEVIPAGHSLTDKELAAINWYVEGIDAKIPN</sequence>
<dbReference type="SUPFAM" id="SSF53822">
    <property type="entry name" value="Periplasmic binding protein-like I"/>
    <property type="match status" value="1"/>
</dbReference>
<dbReference type="Proteomes" id="UP000198854">
    <property type="component" value="Unassembled WGS sequence"/>
</dbReference>
<dbReference type="Gene3D" id="3.40.50.2300">
    <property type="match status" value="2"/>
</dbReference>
<reference evidence="5" key="1">
    <citation type="submission" date="2016-10" db="EMBL/GenBank/DDBJ databases">
        <authorList>
            <person name="Varghese N."/>
            <person name="Submissions S."/>
        </authorList>
    </citation>
    <scope>NUCLEOTIDE SEQUENCE [LARGE SCALE GENOMIC DNA]</scope>
    <source>
        <strain evidence="5">CGMCC 1.10228</strain>
    </source>
</reference>
<dbReference type="GO" id="GO:0005886">
    <property type="term" value="C:plasma membrane"/>
    <property type="evidence" value="ECO:0007669"/>
    <property type="project" value="InterPro"/>
</dbReference>
<feature type="chain" id="PRO_5011632336" evidence="2">
    <location>
        <begin position="25"/>
        <end position="359"/>
    </location>
</feature>
<protein>
    <submittedName>
        <fullName evidence="4">Nucleoside-binding protein</fullName>
    </submittedName>
</protein>
<dbReference type="InterPro" id="IPR052910">
    <property type="entry name" value="ABC-Purine-Binding"/>
</dbReference>
<keyword evidence="5" id="KW-1185">Reference proteome</keyword>
<dbReference type="InterPro" id="IPR003760">
    <property type="entry name" value="PnrA-like"/>
</dbReference>
<evidence type="ECO:0000259" key="3">
    <source>
        <dbReference type="Pfam" id="PF02608"/>
    </source>
</evidence>